<comment type="caution">
    <text evidence="12">The sequence shown here is derived from an EMBL/GenBank/DDBJ whole genome shotgun (WGS) entry which is preliminary data.</text>
</comment>
<dbReference type="SMART" id="SM00487">
    <property type="entry name" value="DEXDc"/>
    <property type="match status" value="1"/>
</dbReference>
<dbReference type="EMBL" id="WKJO01000001">
    <property type="protein sequence ID" value="MRX22161.1"/>
    <property type="molecule type" value="Genomic_DNA"/>
</dbReference>
<dbReference type="CDD" id="cd17930">
    <property type="entry name" value="DEXHc_cas3"/>
    <property type="match status" value="1"/>
</dbReference>
<evidence type="ECO:0000256" key="4">
    <source>
        <dbReference type="ARBA" id="ARBA00022741"/>
    </source>
</evidence>
<dbReference type="PROSITE" id="PS51193">
    <property type="entry name" value="HELICASE_ATP_BIND_2"/>
    <property type="match status" value="1"/>
</dbReference>
<dbReference type="GO" id="GO:0046872">
    <property type="term" value="F:metal ion binding"/>
    <property type="evidence" value="ECO:0007669"/>
    <property type="project" value="UniProtKB-KW"/>
</dbReference>
<dbReference type="GO" id="GO:0005524">
    <property type="term" value="F:ATP binding"/>
    <property type="evidence" value="ECO:0007669"/>
    <property type="project" value="UniProtKB-KW"/>
</dbReference>
<dbReference type="Gene3D" id="3.40.50.300">
    <property type="entry name" value="P-loop containing nucleotide triphosphate hydrolases"/>
    <property type="match status" value="2"/>
</dbReference>
<evidence type="ECO:0000256" key="1">
    <source>
        <dbReference type="ARBA" id="ARBA00006847"/>
    </source>
</evidence>
<dbReference type="GO" id="GO:0140097">
    <property type="term" value="F:catalytic activity, acting on DNA"/>
    <property type="evidence" value="ECO:0007669"/>
    <property type="project" value="UniProtKB-ARBA"/>
</dbReference>
<accession>A0A6A8GH68</accession>
<comment type="similarity">
    <text evidence="2">In the central section; belongs to the CRISPR-associated helicase Cas3 family.</text>
</comment>
<keyword evidence="8" id="KW-0051">Antiviral defense</keyword>
<feature type="domain" description="Helicase ATP-binding" evidence="10">
    <location>
        <begin position="261"/>
        <end position="574"/>
    </location>
</feature>
<name>A0A6A8GH68_9EURY</name>
<feature type="domain" description="Helicase ATP-binding" evidence="9">
    <location>
        <begin position="293"/>
        <end position="485"/>
    </location>
</feature>
<keyword evidence="12" id="KW-0540">Nuclease</keyword>
<dbReference type="PROSITE" id="PS51192">
    <property type="entry name" value="HELICASE_ATP_BIND_1"/>
    <property type="match status" value="1"/>
</dbReference>
<evidence type="ECO:0000313" key="12">
    <source>
        <dbReference type="EMBL" id="MRX22161.1"/>
    </source>
</evidence>
<dbReference type="AlphaFoldDB" id="A0A6A8GH68"/>
<keyword evidence="3" id="KW-0479">Metal-binding</keyword>
<dbReference type="InterPro" id="IPR011545">
    <property type="entry name" value="DEAD/DEAH_box_helicase_dom"/>
</dbReference>
<comment type="similarity">
    <text evidence="1">In the N-terminal section; belongs to the CRISPR-associated nuclease Cas3-HD family.</text>
</comment>
<evidence type="ECO:0000313" key="13">
    <source>
        <dbReference type="Proteomes" id="UP000439022"/>
    </source>
</evidence>
<keyword evidence="12" id="KW-0255">Endonuclease</keyword>
<dbReference type="InterPro" id="IPR014001">
    <property type="entry name" value="Helicase_ATP-bd"/>
</dbReference>
<dbReference type="InterPro" id="IPR006483">
    <property type="entry name" value="CRISPR-assoc_Cas3_HD"/>
</dbReference>
<dbReference type="Pfam" id="PF18019">
    <property type="entry name" value="Cas3_HD"/>
    <property type="match status" value="1"/>
</dbReference>
<reference evidence="12 13" key="1">
    <citation type="submission" date="2019-11" db="EMBL/GenBank/DDBJ databases">
        <title>Whole genome sequence of Haloferax sp. MBLA0076.</title>
        <authorList>
            <person name="Seo M.-J."/>
            <person name="Cho E.-S."/>
        </authorList>
    </citation>
    <scope>NUCLEOTIDE SEQUENCE [LARGE SCALE GENOMIC DNA]</scope>
    <source>
        <strain evidence="12 13">MBLA0076</strain>
    </source>
</reference>
<keyword evidence="4" id="KW-0547">Nucleotide-binding</keyword>
<dbReference type="GO" id="GO:0003676">
    <property type="term" value="F:nucleic acid binding"/>
    <property type="evidence" value="ECO:0007669"/>
    <property type="project" value="InterPro"/>
</dbReference>
<dbReference type="SUPFAM" id="SSF52540">
    <property type="entry name" value="P-loop containing nucleoside triphosphate hydrolases"/>
    <property type="match status" value="1"/>
</dbReference>
<dbReference type="RefSeq" id="WP_151162697.1">
    <property type="nucleotide sequence ID" value="NZ_WKJO01000001.1"/>
</dbReference>
<dbReference type="GO" id="GO:0016787">
    <property type="term" value="F:hydrolase activity"/>
    <property type="evidence" value="ECO:0007669"/>
    <property type="project" value="UniProtKB-KW"/>
</dbReference>
<dbReference type="InterPro" id="IPR014013">
    <property type="entry name" value="Helic_SF1/SF2_ATP-bd_DinG/Rad3"/>
</dbReference>
<dbReference type="PROSITE" id="PS51643">
    <property type="entry name" value="HD_CAS3"/>
    <property type="match status" value="1"/>
</dbReference>
<dbReference type="InterPro" id="IPR027417">
    <property type="entry name" value="P-loop_NTPase"/>
</dbReference>
<dbReference type="CDD" id="cd09641">
    <property type="entry name" value="Cas3''_I"/>
    <property type="match status" value="1"/>
</dbReference>
<evidence type="ECO:0000256" key="2">
    <source>
        <dbReference type="ARBA" id="ARBA00009046"/>
    </source>
</evidence>
<evidence type="ECO:0000256" key="7">
    <source>
        <dbReference type="ARBA" id="ARBA00022840"/>
    </source>
</evidence>
<organism evidence="12 13">
    <name type="scientific">Haloferax litoreum</name>
    <dbReference type="NCBI Taxonomy" id="2666140"/>
    <lineage>
        <taxon>Archaea</taxon>
        <taxon>Methanobacteriati</taxon>
        <taxon>Methanobacteriota</taxon>
        <taxon>Stenosarchaea group</taxon>
        <taxon>Halobacteria</taxon>
        <taxon>Halobacteriales</taxon>
        <taxon>Haloferacaceae</taxon>
        <taxon>Haloferax</taxon>
    </lineage>
</organism>
<evidence type="ECO:0000256" key="5">
    <source>
        <dbReference type="ARBA" id="ARBA00022801"/>
    </source>
</evidence>
<keyword evidence="5" id="KW-0378">Hydrolase</keyword>
<dbReference type="GO" id="GO:0051607">
    <property type="term" value="P:defense response to virus"/>
    <property type="evidence" value="ECO:0007669"/>
    <property type="project" value="UniProtKB-KW"/>
</dbReference>
<dbReference type="GO" id="GO:0004386">
    <property type="term" value="F:helicase activity"/>
    <property type="evidence" value="ECO:0007669"/>
    <property type="project" value="UniProtKB-KW"/>
</dbReference>
<dbReference type="InterPro" id="IPR038257">
    <property type="entry name" value="CRISPR-assoc_Cas3_HD_sf"/>
</dbReference>
<evidence type="ECO:0000259" key="9">
    <source>
        <dbReference type="PROSITE" id="PS51192"/>
    </source>
</evidence>
<evidence type="ECO:0000256" key="6">
    <source>
        <dbReference type="ARBA" id="ARBA00022806"/>
    </source>
</evidence>
<protein>
    <submittedName>
        <fullName evidence="12">CRISPR-associated endonuclease Cas3</fullName>
    </submittedName>
</protein>
<dbReference type="InterPro" id="IPR054712">
    <property type="entry name" value="Cas3-like_dom"/>
</dbReference>
<proteinExistence type="inferred from homology"/>
<dbReference type="Proteomes" id="UP000439022">
    <property type="component" value="Unassembled WGS sequence"/>
</dbReference>
<evidence type="ECO:0000259" key="11">
    <source>
        <dbReference type="PROSITE" id="PS51643"/>
    </source>
</evidence>
<sequence length="869" mass="95737">MEGPRSHPAENGRPARALVDHLTGVVDRVDHIVPNDTTTPNGESLQEVVKALAYVHDIGKASSWFQAYLDDERIRDKRLRHHAPIGSFAAYYVLDARGYTTETCLAGFVAVAKHHGRIPDVAEYVYNRSFRRGAEGVTGRTVDPREQVQDAVYQQIVDIDGRHRDIATQILQDASGGGADWESFRASFWKLLDEVSGSVESLTGGTPTRDALSDSCYELVLQCWSALVLADKTDAARAPDGSEIYAPKIPSLAKLDSYVDDLDTDPDPDGTRAQQLDYHRARARESVLSGVEAFAESGGGVATLTLPTGMGKTLSGLSAAFALRDRLKGKRVVYALPFTSIIDQVVGELTDIYDDPGRLLTVHHHLSETTFDPDVDGDEVDLNDDVAGMLGESWRAGLTVTTFVQLFESLAGPANSQSMKLPALHDAVIVLDEPQSLPLDWWKLVPRLIRILTERYDASVIAMTATQPRLFEGTDVLDNDVVELVQEPNTYFAACERVEYRLHGSVRRYLDDREGPVAYQDAAAAIRAVARDDESALAVCNTIESARRLTKEVTDGRQHFVDVAEEYANLLRDSPSADEPGEGVDSTVLAKRCRGDGPALIHLSTRLRPVDRLTLIETAKKLTMSGVPVVAVSTQLIEAGVDISFDHVFRDLAPVDSIVQAAGRCNRSFERNHGVVTVWWLDAPSDQKKTPAEAIYNRGTSLLPVTAKVLHSIDDGSGVLPEHAVARDAVEDYYHRLHKNRNVGSQEFVEYVDDARGDELGKLSLIDSRRAADVVICRTDIDRNLVERLREAREAREYTEVRNLLDATKPIRISVPFSNGDETAETIKHLPPIDRENGLYQLDIGQHGGYFNQTTGFVVPEITAGHRIL</sequence>
<dbReference type="NCBIfam" id="TIGR01596">
    <property type="entry name" value="cas3_HD"/>
    <property type="match status" value="1"/>
</dbReference>
<keyword evidence="6" id="KW-0347">Helicase</keyword>
<evidence type="ECO:0000256" key="3">
    <source>
        <dbReference type="ARBA" id="ARBA00022723"/>
    </source>
</evidence>
<dbReference type="Gene3D" id="1.10.3210.30">
    <property type="match status" value="1"/>
</dbReference>
<feature type="domain" description="HD Cas3-type" evidence="11">
    <location>
        <begin position="11"/>
        <end position="233"/>
    </location>
</feature>
<keyword evidence="7" id="KW-0067">ATP-binding</keyword>
<evidence type="ECO:0000259" key="10">
    <source>
        <dbReference type="PROSITE" id="PS51193"/>
    </source>
</evidence>
<keyword evidence="13" id="KW-1185">Reference proteome</keyword>
<dbReference type="GO" id="GO:0004519">
    <property type="term" value="F:endonuclease activity"/>
    <property type="evidence" value="ECO:0007669"/>
    <property type="project" value="UniProtKB-KW"/>
</dbReference>
<gene>
    <name evidence="12" type="ORF">GJR96_09360</name>
</gene>
<dbReference type="Pfam" id="PF00270">
    <property type="entry name" value="DEAD"/>
    <property type="match status" value="1"/>
</dbReference>
<evidence type="ECO:0000256" key="8">
    <source>
        <dbReference type="ARBA" id="ARBA00023118"/>
    </source>
</evidence>
<dbReference type="Pfam" id="PF22590">
    <property type="entry name" value="Cas3-like_C_2"/>
    <property type="match status" value="1"/>
</dbReference>